<evidence type="ECO:0000313" key="2">
    <source>
        <dbReference type="EMBL" id="SOD96874.1"/>
    </source>
</evidence>
<feature type="transmembrane region" description="Helical" evidence="1">
    <location>
        <begin position="118"/>
        <end position="138"/>
    </location>
</feature>
<protein>
    <recommendedName>
        <fullName evidence="4">Outer membrane protein beta-barrel domain-containing protein</fullName>
    </recommendedName>
</protein>
<dbReference type="EMBL" id="OCNH01000006">
    <property type="protein sequence ID" value="SOD96874.1"/>
    <property type="molecule type" value="Genomic_DNA"/>
</dbReference>
<feature type="transmembrane region" description="Helical" evidence="1">
    <location>
        <begin position="12"/>
        <end position="30"/>
    </location>
</feature>
<evidence type="ECO:0000256" key="1">
    <source>
        <dbReference type="SAM" id="Phobius"/>
    </source>
</evidence>
<accession>A0A286GPH6</accession>
<keyword evidence="1" id="KW-0472">Membrane</keyword>
<keyword evidence="3" id="KW-1185">Reference proteome</keyword>
<organism evidence="2 3">
    <name type="scientific">Spirosoma fluviale</name>
    <dbReference type="NCBI Taxonomy" id="1597977"/>
    <lineage>
        <taxon>Bacteria</taxon>
        <taxon>Pseudomonadati</taxon>
        <taxon>Bacteroidota</taxon>
        <taxon>Cytophagia</taxon>
        <taxon>Cytophagales</taxon>
        <taxon>Cytophagaceae</taxon>
        <taxon>Spirosoma</taxon>
    </lineage>
</organism>
<proteinExistence type="predicted"/>
<evidence type="ECO:0008006" key="4">
    <source>
        <dbReference type="Google" id="ProtNLM"/>
    </source>
</evidence>
<evidence type="ECO:0000313" key="3">
    <source>
        <dbReference type="Proteomes" id="UP000219452"/>
    </source>
</evidence>
<keyword evidence="1" id="KW-1133">Transmembrane helix</keyword>
<sequence>MLNSNKSMRTFLYILPGLMGLFFITSATIAQPLQQLETDSTVTKRGPYTIVVTAGGGLSYYASHLGVPQTISEPRLNKLGTPASLRVMWYPDHRLRIGLESGWTTMYRYRGRIAGETARMYVSAIPVLLVFSMPLAWLRGTDRSLTRRLSVTAGTGIYINYSHLEYAGTVNAYTNSPGWMAAASYTYPIGRRFRVAGEVKWFDAVAVQNAAFTAELQLVWRPYSW</sequence>
<reference evidence="3" key="1">
    <citation type="submission" date="2017-09" db="EMBL/GenBank/DDBJ databases">
        <authorList>
            <person name="Varghese N."/>
            <person name="Submissions S."/>
        </authorList>
    </citation>
    <scope>NUCLEOTIDE SEQUENCE [LARGE SCALE GENOMIC DNA]</scope>
    <source>
        <strain evidence="3">DSM 29961</strain>
    </source>
</reference>
<name>A0A286GPH6_9BACT</name>
<keyword evidence="1" id="KW-0812">Transmembrane</keyword>
<dbReference type="AlphaFoldDB" id="A0A286GPH6"/>
<dbReference type="OrthoDB" id="943576at2"/>
<dbReference type="Proteomes" id="UP000219452">
    <property type="component" value="Unassembled WGS sequence"/>
</dbReference>
<gene>
    <name evidence="2" type="ORF">SAMN06269250_5542</name>
</gene>